<evidence type="ECO:0000313" key="4">
    <source>
        <dbReference type="Proteomes" id="UP000565262"/>
    </source>
</evidence>
<protein>
    <recommendedName>
        <fullName evidence="1">Protein SlyX homolog</fullName>
    </recommendedName>
</protein>
<dbReference type="EMBL" id="JACJFM010000001">
    <property type="protein sequence ID" value="MBB1485111.1"/>
    <property type="molecule type" value="Genomic_DNA"/>
</dbReference>
<feature type="compositionally biased region" description="Basic and acidic residues" evidence="2">
    <location>
        <begin position="49"/>
        <end position="60"/>
    </location>
</feature>
<proteinExistence type="inferred from homology"/>
<evidence type="ECO:0000313" key="3">
    <source>
        <dbReference type="EMBL" id="MBB1485111.1"/>
    </source>
</evidence>
<comment type="caution">
    <text evidence="3">The sequence shown here is derived from an EMBL/GenBank/DDBJ whole genome shotgun (WGS) entry which is preliminary data.</text>
</comment>
<comment type="similarity">
    <text evidence="1">Belongs to the SlyX family.</text>
</comment>
<evidence type="ECO:0000256" key="2">
    <source>
        <dbReference type="SAM" id="MobiDB-lite"/>
    </source>
</evidence>
<dbReference type="InterPro" id="IPR007236">
    <property type="entry name" value="SlyX"/>
</dbReference>
<keyword evidence="4" id="KW-1185">Reference proteome</keyword>
<dbReference type="AlphaFoldDB" id="A0A839IJN2"/>
<dbReference type="HAMAP" id="MF_00715">
    <property type="entry name" value="SlyX"/>
    <property type="match status" value="1"/>
</dbReference>
<dbReference type="RefSeq" id="WP_182806867.1">
    <property type="nucleotide sequence ID" value="NZ_JACJFM010000001.1"/>
</dbReference>
<sequence>MSDMRVDEVEIRLAFQEDTIEALNKIVAEQDKRIQRLEEGIRQLYKEVQEHRSQDDDIRPFDPANEVPPHY</sequence>
<gene>
    <name evidence="1" type="primary">slyX</name>
    <name evidence="3" type="ORF">H4O21_00570</name>
</gene>
<organism evidence="3 4">
    <name type="scientific">Oceanospirillum sediminis</name>
    <dbReference type="NCBI Taxonomy" id="2760088"/>
    <lineage>
        <taxon>Bacteria</taxon>
        <taxon>Pseudomonadati</taxon>
        <taxon>Pseudomonadota</taxon>
        <taxon>Gammaproteobacteria</taxon>
        <taxon>Oceanospirillales</taxon>
        <taxon>Oceanospirillaceae</taxon>
        <taxon>Oceanospirillum</taxon>
    </lineage>
</organism>
<feature type="region of interest" description="Disordered" evidence="2">
    <location>
        <begin position="49"/>
        <end position="71"/>
    </location>
</feature>
<name>A0A839IJN2_9GAMM</name>
<reference evidence="3 4" key="1">
    <citation type="submission" date="2020-08" db="EMBL/GenBank/DDBJ databases">
        <title>Oceanospirillum sp. nov. isolated from marine sediment.</title>
        <authorList>
            <person name="Ji X."/>
        </authorList>
    </citation>
    <scope>NUCLEOTIDE SEQUENCE [LARGE SCALE GENOMIC DNA]</scope>
    <source>
        <strain evidence="3 4">D5</strain>
    </source>
</reference>
<dbReference type="Gene3D" id="1.20.5.300">
    <property type="match status" value="1"/>
</dbReference>
<accession>A0A839IJN2</accession>
<dbReference type="PANTHER" id="PTHR36508:SF1">
    <property type="entry name" value="PROTEIN SLYX"/>
    <property type="match status" value="1"/>
</dbReference>
<dbReference type="Pfam" id="PF04102">
    <property type="entry name" value="SlyX"/>
    <property type="match status" value="1"/>
</dbReference>
<dbReference type="Proteomes" id="UP000565262">
    <property type="component" value="Unassembled WGS sequence"/>
</dbReference>
<evidence type="ECO:0000256" key="1">
    <source>
        <dbReference type="HAMAP-Rule" id="MF_00715"/>
    </source>
</evidence>
<dbReference type="PANTHER" id="PTHR36508">
    <property type="entry name" value="PROTEIN SLYX"/>
    <property type="match status" value="1"/>
</dbReference>